<keyword evidence="3" id="KW-1185">Reference proteome</keyword>
<evidence type="ECO:0000313" key="3">
    <source>
        <dbReference type="Proteomes" id="UP001180020"/>
    </source>
</evidence>
<protein>
    <submittedName>
        <fullName evidence="2">Uncharacterized protein</fullName>
    </submittedName>
</protein>
<dbReference type="InterPro" id="IPR029058">
    <property type="entry name" value="AB_hydrolase_fold"/>
</dbReference>
<dbReference type="Gene3D" id="3.40.50.1820">
    <property type="entry name" value="alpha/beta hydrolase"/>
    <property type="match status" value="1"/>
</dbReference>
<reference evidence="2" key="2">
    <citation type="submission" date="2023-06" db="EMBL/GenBank/DDBJ databases">
        <authorList>
            <person name="Ma L."/>
            <person name="Liu K.-W."/>
            <person name="Li Z."/>
            <person name="Hsiao Y.-Y."/>
            <person name="Qi Y."/>
            <person name="Fu T."/>
            <person name="Tang G."/>
            <person name="Zhang D."/>
            <person name="Sun W.-H."/>
            <person name="Liu D.-K."/>
            <person name="Li Y."/>
            <person name="Chen G.-Z."/>
            <person name="Liu X.-D."/>
            <person name="Liao X.-Y."/>
            <person name="Jiang Y.-T."/>
            <person name="Yu X."/>
            <person name="Hao Y."/>
            <person name="Huang J."/>
            <person name="Zhao X.-W."/>
            <person name="Ke S."/>
            <person name="Chen Y.-Y."/>
            <person name="Wu W.-L."/>
            <person name="Hsu J.-L."/>
            <person name="Lin Y.-F."/>
            <person name="Huang M.-D."/>
            <person name="Li C.-Y."/>
            <person name="Huang L."/>
            <person name="Wang Z.-W."/>
            <person name="Zhao X."/>
            <person name="Zhong W.-Y."/>
            <person name="Peng D.-H."/>
            <person name="Ahmad S."/>
            <person name="Lan S."/>
            <person name="Zhang J.-S."/>
            <person name="Tsai W.-C."/>
            <person name="Van De Peer Y."/>
            <person name="Liu Z.-J."/>
        </authorList>
    </citation>
    <scope>NUCLEOTIDE SEQUENCE</scope>
    <source>
        <strain evidence="2">CP</strain>
        <tissue evidence="2">Leaves</tissue>
    </source>
</reference>
<dbReference type="AlphaFoldDB" id="A0AAV9ETX7"/>
<dbReference type="Proteomes" id="UP001180020">
    <property type="component" value="Unassembled WGS sequence"/>
</dbReference>
<accession>A0AAV9ETX7</accession>
<sequence>MARSQETSCTHPIHPWLPLPTNASNPCLRRRHHRPRRPPPPTTGVASKDIIIDSSTDIWVRLYLPKPSDSDQPKLPLLVYSTAVLSSSTPPPPQSIMPTSPPSLPPPAPSSSPSSFPSTTFRRLR</sequence>
<evidence type="ECO:0000313" key="2">
    <source>
        <dbReference type="EMBL" id="KAK1316185.1"/>
    </source>
</evidence>
<feature type="region of interest" description="Disordered" evidence="1">
    <location>
        <begin position="1"/>
        <end position="49"/>
    </location>
</feature>
<dbReference type="SUPFAM" id="SSF53474">
    <property type="entry name" value="alpha/beta-Hydrolases"/>
    <property type="match status" value="1"/>
</dbReference>
<evidence type="ECO:0000256" key="1">
    <source>
        <dbReference type="SAM" id="MobiDB-lite"/>
    </source>
</evidence>
<feature type="region of interest" description="Disordered" evidence="1">
    <location>
        <begin position="84"/>
        <end position="125"/>
    </location>
</feature>
<organism evidence="2 3">
    <name type="scientific">Acorus calamus</name>
    <name type="common">Sweet flag</name>
    <dbReference type="NCBI Taxonomy" id="4465"/>
    <lineage>
        <taxon>Eukaryota</taxon>
        <taxon>Viridiplantae</taxon>
        <taxon>Streptophyta</taxon>
        <taxon>Embryophyta</taxon>
        <taxon>Tracheophyta</taxon>
        <taxon>Spermatophyta</taxon>
        <taxon>Magnoliopsida</taxon>
        <taxon>Liliopsida</taxon>
        <taxon>Acoraceae</taxon>
        <taxon>Acorus</taxon>
    </lineage>
</organism>
<feature type="compositionally biased region" description="Pro residues" evidence="1">
    <location>
        <begin position="89"/>
        <end position="110"/>
    </location>
</feature>
<proteinExistence type="predicted"/>
<dbReference type="EMBL" id="JAUJYO010000005">
    <property type="protein sequence ID" value="KAK1316185.1"/>
    <property type="molecule type" value="Genomic_DNA"/>
</dbReference>
<feature type="compositionally biased region" description="Polar residues" evidence="1">
    <location>
        <begin position="1"/>
        <end position="10"/>
    </location>
</feature>
<comment type="caution">
    <text evidence="2">The sequence shown here is derived from an EMBL/GenBank/DDBJ whole genome shotgun (WGS) entry which is preliminary data.</text>
</comment>
<name>A0AAV9ETX7_ACOCL</name>
<gene>
    <name evidence="2" type="ORF">QJS10_CPA05g02158</name>
</gene>
<reference evidence="2" key="1">
    <citation type="journal article" date="2023" name="Nat. Commun.">
        <title>Diploid and tetraploid genomes of Acorus and the evolution of monocots.</title>
        <authorList>
            <person name="Ma L."/>
            <person name="Liu K.W."/>
            <person name="Li Z."/>
            <person name="Hsiao Y.Y."/>
            <person name="Qi Y."/>
            <person name="Fu T."/>
            <person name="Tang G.D."/>
            <person name="Zhang D."/>
            <person name="Sun W.H."/>
            <person name="Liu D.K."/>
            <person name="Li Y."/>
            <person name="Chen G.Z."/>
            <person name="Liu X.D."/>
            <person name="Liao X.Y."/>
            <person name="Jiang Y.T."/>
            <person name="Yu X."/>
            <person name="Hao Y."/>
            <person name="Huang J."/>
            <person name="Zhao X.W."/>
            <person name="Ke S."/>
            <person name="Chen Y.Y."/>
            <person name="Wu W.L."/>
            <person name="Hsu J.L."/>
            <person name="Lin Y.F."/>
            <person name="Huang M.D."/>
            <person name="Li C.Y."/>
            <person name="Huang L."/>
            <person name="Wang Z.W."/>
            <person name="Zhao X."/>
            <person name="Zhong W.Y."/>
            <person name="Peng D.H."/>
            <person name="Ahmad S."/>
            <person name="Lan S."/>
            <person name="Zhang J.S."/>
            <person name="Tsai W.C."/>
            <person name="Van de Peer Y."/>
            <person name="Liu Z.J."/>
        </authorList>
    </citation>
    <scope>NUCLEOTIDE SEQUENCE</scope>
    <source>
        <strain evidence="2">CP</strain>
    </source>
</reference>
<feature type="compositionally biased region" description="Basic residues" evidence="1">
    <location>
        <begin position="28"/>
        <end position="37"/>
    </location>
</feature>